<name>A0A382P1N7_9ZZZZ</name>
<evidence type="ECO:0000313" key="1">
    <source>
        <dbReference type="EMBL" id="SVC67314.1"/>
    </source>
</evidence>
<dbReference type="EMBL" id="UINC01104284">
    <property type="protein sequence ID" value="SVC67314.1"/>
    <property type="molecule type" value="Genomic_DNA"/>
</dbReference>
<sequence length="76" mass="8546">MKQCRKEIDEILVKQSSVNVDETGADIEELTPKTKVIAYDIIVYFKNGDIEHTTENDFPLNGKFSIGLGGVREESK</sequence>
<organism evidence="1">
    <name type="scientific">marine metagenome</name>
    <dbReference type="NCBI Taxonomy" id="408172"/>
    <lineage>
        <taxon>unclassified sequences</taxon>
        <taxon>metagenomes</taxon>
        <taxon>ecological metagenomes</taxon>
    </lineage>
</organism>
<dbReference type="AlphaFoldDB" id="A0A382P1N7"/>
<reference evidence="1" key="1">
    <citation type="submission" date="2018-05" db="EMBL/GenBank/DDBJ databases">
        <authorList>
            <person name="Lanie J.A."/>
            <person name="Ng W.-L."/>
            <person name="Kazmierczak K.M."/>
            <person name="Andrzejewski T.M."/>
            <person name="Davidsen T.M."/>
            <person name="Wayne K.J."/>
            <person name="Tettelin H."/>
            <person name="Glass J.I."/>
            <person name="Rusch D."/>
            <person name="Podicherti R."/>
            <person name="Tsui H.-C.T."/>
            <person name="Winkler M.E."/>
        </authorList>
    </citation>
    <scope>NUCLEOTIDE SEQUENCE</scope>
</reference>
<proteinExistence type="predicted"/>
<protein>
    <submittedName>
        <fullName evidence="1">Uncharacterized protein</fullName>
    </submittedName>
</protein>
<accession>A0A382P1N7</accession>
<gene>
    <name evidence="1" type="ORF">METZ01_LOCUS320168</name>
</gene>